<evidence type="ECO:0000313" key="2">
    <source>
        <dbReference type="EMBL" id="NSJ85627.1"/>
    </source>
</evidence>
<keyword evidence="3" id="KW-1185">Reference proteome</keyword>
<comment type="caution">
    <text evidence="2">The sequence shown here is derived from an EMBL/GenBank/DDBJ whole genome shotgun (WGS) entry which is preliminary data.</text>
</comment>
<feature type="transmembrane region" description="Helical" evidence="1">
    <location>
        <begin position="12"/>
        <end position="35"/>
    </location>
</feature>
<feature type="transmembrane region" description="Helical" evidence="1">
    <location>
        <begin position="254"/>
        <end position="273"/>
    </location>
</feature>
<proteinExistence type="predicted"/>
<dbReference type="RefSeq" id="WP_173748669.1">
    <property type="nucleotide sequence ID" value="NZ_JAAITA010000004.1"/>
</dbReference>
<keyword evidence="1" id="KW-0812">Transmembrane</keyword>
<evidence type="ECO:0000313" key="3">
    <source>
        <dbReference type="Proteomes" id="UP000822142"/>
    </source>
</evidence>
<dbReference type="Proteomes" id="UP000822142">
    <property type="component" value="Unassembled WGS sequence"/>
</dbReference>
<evidence type="ECO:0008006" key="4">
    <source>
        <dbReference type="Google" id="ProtNLM"/>
    </source>
</evidence>
<gene>
    <name evidence="2" type="ORF">G5A70_05470</name>
</gene>
<protein>
    <recommendedName>
        <fullName evidence="4">ABC-2 family transporter protein</fullName>
    </recommendedName>
</protein>
<accession>A0ABX2I945</accession>
<keyword evidence="1" id="KW-1133">Transmembrane helix</keyword>
<dbReference type="EMBL" id="JAAITA010000004">
    <property type="protein sequence ID" value="NSJ85627.1"/>
    <property type="molecule type" value="Genomic_DNA"/>
</dbReference>
<keyword evidence="1" id="KW-0472">Membrane</keyword>
<reference evidence="2 3" key="1">
    <citation type="journal article" date="2020" name="Cell Host Microbe">
        <title>Functional and Genomic Variation between Human-Derived Isolates of Lachnospiraceae Reveals Inter- and Intra-Species Diversity.</title>
        <authorList>
            <person name="Sorbara M.T."/>
            <person name="Littmann E.R."/>
            <person name="Fontana E."/>
            <person name="Moody T.U."/>
            <person name="Kohout C.E."/>
            <person name="Gjonbalaj M."/>
            <person name="Eaton V."/>
            <person name="Seok R."/>
            <person name="Leiner I.M."/>
            <person name="Pamer E.G."/>
        </authorList>
    </citation>
    <scope>NUCLEOTIDE SEQUENCE [LARGE SCALE GENOMIC DNA]</scope>
    <source>
        <strain evidence="2 3">MSK.15.26</strain>
    </source>
</reference>
<feature type="transmembrane region" description="Helical" evidence="1">
    <location>
        <begin position="165"/>
        <end position="188"/>
    </location>
</feature>
<evidence type="ECO:0000256" key="1">
    <source>
        <dbReference type="SAM" id="Phobius"/>
    </source>
</evidence>
<name>A0ABX2I945_BLAHA</name>
<feature type="transmembrane region" description="Helical" evidence="1">
    <location>
        <begin position="55"/>
        <end position="81"/>
    </location>
</feature>
<organism evidence="2 3">
    <name type="scientific">Blautia hansenii</name>
    <name type="common">Ruminococcus hansenii</name>
    <dbReference type="NCBI Taxonomy" id="1322"/>
    <lineage>
        <taxon>Bacteria</taxon>
        <taxon>Bacillati</taxon>
        <taxon>Bacillota</taxon>
        <taxon>Clostridia</taxon>
        <taxon>Lachnospirales</taxon>
        <taxon>Lachnospiraceae</taxon>
        <taxon>Blautia</taxon>
    </lineage>
</organism>
<sequence>MLKKLFKYDWKSVSLLLFILHGILLFYTLIGRIGISIAMSQSASHVITEDSAQVFGIVGMLYVLGFVLFIFAIMIATFVYLAARMQKSLFSDEGYLTHTLPVSPGKLLFSKILVFCTWSVLDILCVTLSILILVTYKDTLSWMVNDLKSLLDVLSGFTGIEEQTLMILTILDALVQFFAYYTTLLFFALCLGSLFKTHKVLGAIVSFFGINIGLSVIRTLLCFLIPGLNPFTTMVSSGTDGSVITQTSLGGNELALMGFSLAWDLVFAVLFFLGSRYILSKKLNLE</sequence>
<feature type="transmembrane region" description="Helical" evidence="1">
    <location>
        <begin position="200"/>
        <end position="226"/>
    </location>
</feature>
<feature type="transmembrane region" description="Helical" evidence="1">
    <location>
        <begin position="112"/>
        <end position="136"/>
    </location>
</feature>